<accession>S0FC36</accession>
<evidence type="ECO:0000313" key="1">
    <source>
        <dbReference type="EMBL" id="EEF77864.1"/>
    </source>
</evidence>
<name>S0FC36_9BACT</name>
<protein>
    <recommendedName>
        <fullName evidence="3">Lipoprotein</fullName>
    </recommendedName>
</protein>
<evidence type="ECO:0008006" key="3">
    <source>
        <dbReference type="Google" id="ProtNLM"/>
    </source>
</evidence>
<evidence type="ECO:0000313" key="2">
    <source>
        <dbReference type="Proteomes" id="UP000014073"/>
    </source>
</evidence>
<comment type="caution">
    <text evidence="1">The sequence shown here is derived from an EMBL/GenBank/DDBJ whole genome shotgun (WGS) entry which is preliminary data.</text>
</comment>
<organism evidence="1 2">
    <name type="scientific">Phocaeicola coprophilus DSM 18228 = JCM 13818</name>
    <dbReference type="NCBI Taxonomy" id="547042"/>
    <lineage>
        <taxon>Bacteria</taxon>
        <taxon>Pseudomonadati</taxon>
        <taxon>Bacteroidota</taxon>
        <taxon>Bacteroidia</taxon>
        <taxon>Bacteroidales</taxon>
        <taxon>Bacteroidaceae</taxon>
        <taxon>Phocaeicola</taxon>
    </lineage>
</organism>
<dbReference type="AlphaFoldDB" id="S0FC36"/>
<reference evidence="1 2" key="1">
    <citation type="submission" date="2008-12" db="EMBL/GenBank/DDBJ databases">
        <authorList>
            <person name="Fulton L."/>
            <person name="Clifton S."/>
            <person name="Fulton B."/>
            <person name="Xu J."/>
            <person name="Minx P."/>
            <person name="Pepin K.H."/>
            <person name="Johnson M."/>
            <person name="Bhonagiri V."/>
            <person name="Nash W.E."/>
            <person name="Mardis E.R."/>
            <person name="Wilson R.K."/>
        </authorList>
    </citation>
    <scope>NUCLEOTIDE SEQUENCE [LARGE SCALE GENOMIC DNA]</scope>
    <source>
        <strain evidence="1 2">DSM 18228</strain>
    </source>
</reference>
<gene>
    <name evidence="1" type="ORF">BACCOPRO_03387</name>
</gene>
<dbReference type="EMBL" id="ACBW01000214">
    <property type="protein sequence ID" value="EEF77864.1"/>
    <property type="molecule type" value="Genomic_DNA"/>
</dbReference>
<keyword evidence="2" id="KW-1185">Reference proteome</keyword>
<dbReference type="Proteomes" id="UP000014073">
    <property type="component" value="Unassembled WGS sequence"/>
</dbReference>
<dbReference type="HOGENOM" id="CLU_3004388_0_0_10"/>
<proteinExistence type="predicted"/>
<sequence>MKWIYLNLIIFISLGLITSCGNKKTSWYNYATNEVKVHLNHKFAFPDSTFTPFPSA</sequence>
<dbReference type="PROSITE" id="PS51257">
    <property type="entry name" value="PROKAR_LIPOPROTEIN"/>
    <property type="match status" value="1"/>
</dbReference>